<evidence type="ECO:0000313" key="1">
    <source>
        <dbReference type="EMBL" id="CAB4167507.1"/>
    </source>
</evidence>
<gene>
    <name evidence="4" type="ORF">UFOVP1666_68</name>
    <name evidence="1" type="ORF">UFOVP867_23</name>
    <name evidence="2" type="ORF">UFOVP913_175</name>
    <name evidence="3" type="ORF">UFOVP993_31</name>
</gene>
<reference evidence="2" key="1">
    <citation type="submission" date="2020-05" db="EMBL/GenBank/DDBJ databases">
        <authorList>
            <person name="Chiriac C."/>
            <person name="Salcher M."/>
            <person name="Ghai R."/>
            <person name="Kavagutti S V."/>
        </authorList>
    </citation>
    <scope>NUCLEOTIDE SEQUENCE</scope>
</reference>
<dbReference type="EMBL" id="LR797534">
    <property type="protein sequence ID" value="CAB4223025.1"/>
    <property type="molecule type" value="Genomic_DNA"/>
</dbReference>
<dbReference type="EMBL" id="LR796815">
    <property type="protein sequence ID" value="CAB4167507.1"/>
    <property type="molecule type" value="Genomic_DNA"/>
</dbReference>
<evidence type="ECO:0000313" key="2">
    <source>
        <dbReference type="EMBL" id="CAB4171049.1"/>
    </source>
</evidence>
<accession>A0A6J5PGS3</accession>
<evidence type="ECO:0000313" key="3">
    <source>
        <dbReference type="EMBL" id="CAB4176463.1"/>
    </source>
</evidence>
<name>A0A6J5PGS3_9CAUD</name>
<protein>
    <submittedName>
        <fullName evidence="2">Uncharacterized protein</fullName>
    </submittedName>
</protein>
<evidence type="ECO:0000313" key="4">
    <source>
        <dbReference type="EMBL" id="CAB4223025.1"/>
    </source>
</evidence>
<dbReference type="EMBL" id="LR796858">
    <property type="protein sequence ID" value="CAB4171049.1"/>
    <property type="molecule type" value="Genomic_DNA"/>
</dbReference>
<proteinExistence type="predicted"/>
<sequence>MSSVVISGDTSGSVTLQVPSISGGTVLTLPAVTGSVITTNAGVVPSTAGNLLTSNGTNWTSAPAVGVSIGKSIAMSIVFGF</sequence>
<dbReference type="EMBL" id="LR796944">
    <property type="protein sequence ID" value="CAB4176463.1"/>
    <property type="molecule type" value="Genomic_DNA"/>
</dbReference>
<organism evidence="2">
    <name type="scientific">uncultured Caudovirales phage</name>
    <dbReference type="NCBI Taxonomy" id="2100421"/>
    <lineage>
        <taxon>Viruses</taxon>
        <taxon>Duplodnaviria</taxon>
        <taxon>Heunggongvirae</taxon>
        <taxon>Uroviricota</taxon>
        <taxon>Caudoviricetes</taxon>
        <taxon>Peduoviridae</taxon>
        <taxon>Maltschvirus</taxon>
        <taxon>Maltschvirus maltsch</taxon>
    </lineage>
</organism>